<evidence type="ECO:0000259" key="1">
    <source>
        <dbReference type="Pfam" id="PF00144"/>
    </source>
</evidence>
<proteinExistence type="predicted"/>
<dbReference type="SUPFAM" id="SSF56601">
    <property type="entry name" value="beta-lactamase/transpeptidase-like"/>
    <property type="match status" value="1"/>
</dbReference>
<dbReference type="InterPro" id="IPR012338">
    <property type="entry name" value="Beta-lactam/transpept-like"/>
</dbReference>
<dbReference type="Pfam" id="PF00144">
    <property type="entry name" value="Beta-lactamase"/>
    <property type="match status" value="1"/>
</dbReference>
<dbReference type="PANTHER" id="PTHR46825:SF9">
    <property type="entry name" value="BETA-LACTAMASE-RELATED DOMAIN-CONTAINING PROTEIN"/>
    <property type="match status" value="1"/>
</dbReference>
<protein>
    <submittedName>
        <fullName evidence="2">Serine hydrolase domain-containing protein</fullName>
    </submittedName>
</protein>
<dbReference type="PANTHER" id="PTHR46825">
    <property type="entry name" value="D-ALANYL-D-ALANINE-CARBOXYPEPTIDASE/ENDOPEPTIDASE AMPH"/>
    <property type="match status" value="1"/>
</dbReference>
<gene>
    <name evidence="2" type="ORF">GCM10009744_23240</name>
</gene>
<evidence type="ECO:0000313" key="2">
    <source>
        <dbReference type="EMBL" id="GAA1633958.1"/>
    </source>
</evidence>
<dbReference type="EMBL" id="BAAANE010000004">
    <property type="protein sequence ID" value="GAA1633958.1"/>
    <property type="molecule type" value="Genomic_DNA"/>
</dbReference>
<dbReference type="Proteomes" id="UP001501319">
    <property type="component" value="Unassembled WGS sequence"/>
</dbReference>
<feature type="domain" description="Beta-lactamase-related" evidence="1">
    <location>
        <begin position="8"/>
        <end position="332"/>
    </location>
</feature>
<organism evidence="2 3">
    <name type="scientific">Kribbella alba</name>
    <dbReference type="NCBI Taxonomy" id="190197"/>
    <lineage>
        <taxon>Bacteria</taxon>
        <taxon>Bacillati</taxon>
        <taxon>Actinomycetota</taxon>
        <taxon>Actinomycetes</taxon>
        <taxon>Propionibacteriales</taxon>
        <taxon>Kribbellaceae</taxon>
        <taxon>Kribbella</taxon>
    </lineage>
</organism>
<dbReference type="InterPro" id="IPR050491">
    <property type="entry name" value="AmpC-like"/>
</dbReference>
<reference evidence="3" key="1">
    <citation type="journal article" date="2019" name="Int. J. Syst. Evol. Microbiol.">
        <title>The Global Catalogue of Microorganisms (GCM) 10K type strain sequencing project: providing services to taxonomists for standard genome sequencing and annotation.</title>
        <authorList>
            <consortium name="The Broad Institute Genomics Platform"/>
            <consortium name="The Broad Institute Genome Sequencing Center for Infectious Disease"/>
            <person name="Wu L."/>
            <person name="Ma J."/>
        </authorList>
    </citation>
    <scope>NUCLEOTIDE SEQUENCE [LARGE SCALE GENOMIC DNA]</scope>
    <source>
        <strain evidence="3">JCM 14306</strain>
    </source>
</reference>
<keyword evidence="2" id="KW-0378">Hydrolase</keyword>
<evidence type="ECO:0000313" key="3">
    <source>
        <dbReference type="Proteomes" id="UP001501319"/>
    </source>
</evidence>
<keyword evidence="3" id="KW-1185">Reference proteome</keyword>
<sequence length="460" mass="49632">MQQWLSDNLGRLIEKHGVPAAAIAVLADGEVSEAAAGILNLATGVEATTDSVFQVGSITKLWTTTLVMQLVEEGKLDLDKPVSDYLPEFALPDQQAAAVITPRHLLTHTSGFSGDAFTATSRGDDAVARFVTEVVPTLEQEVEPGSGFSYNNSGFVVLGRIVEVLRDGKPFHEQVTEHIGTPLGLQHLATIPEEALLHRAALGHISLKPGEPIQPAPMWSLVHSMGPAGSMLAMSARDLISFGQAYLDNTLLDETTRDQLWQPQVAVPAIGGFAQHWGLGWMIFDVDGDTTGDTAGGRLYGHDGGTIGQSAYFRLVPDKRVAVALLTNGGDAPALYDELVGHVLRESAGVELPARPVPPTEALPVPTELMLGRFEGVQESVEITLNENGDVWFESKPRTEEAKALMPEPERKRLVALDETRLITVEPERGVHEVLAFLWPGADGRAQYLFGGGRMIPRRD</sequence>
<comment type="caution">
    <text evidence="2">The sequence shown here is derived from an EMBL/GenBank/DDBJ whole genome shotgun (WGS) entry which is preliminary data.</text>
</comment>
<dbReference type="GO" id="GO:0016787">
    <property type="term" value="F:hydrolase activity"/>
    <property type="evidence" value="ECO:0007669"/>
    <property type="project" value="UniProtKB-KW"/>
</dbReference>
<dbReference type="RefSeq" id="WP_344111086.1">
    <property type="nucleotide sequence ID" value="NZ_BAAANE010000004.1"/>
</dbReference>
<dbReference type="Gene3D" id="3.40.710.10">
    <property type="entry name" value="DD-peptidase/beta-lactamase superfamily"/>
    <property type="match status" value="1"/>
</dbReference>
<accession>A0ABP4R7P1</accession>
<dbReference type="InterPro" id="IPR001466">
    <property type="entry name" value="Beta-lactam-related"/>
</dbReference>
<name>A0ABP4R7P1_9ACTN</name>